<evidence type="ECO:0000313" key="3">
    <source>
        <dbReference type="RefSeq" id="XP_022236818.1"/>
    </source>
</evidence>
<organism evidence="2 3">
    <name type="scientific">Limulus polyphemus</name>
    <name type="common">Atlantic horseshoe crab</name>
    <dbReference type="NCBI Taxonomy" id="6850"/>
    <lineage>
        <taxon>Eukaryota</taxon>
        <taxon>Metazoa</taxon>
        <taxon>Ecdysozoa</taxon>
        <taxon>Arthropoda</taxon>
        <taxon>Chelicerata</taxon>
        <taxon>Merostomata</taxon>
        <taxon>Xiphosura</taxon>
        <taxon>Limulidae</taxon>
        <taxon>Limulus</taxon>
    </lineage>
</organism>
<dbReference type="Proteomes" id="UP000694941">
    <property type="component" value="Unplaced"/>
</dbReference>
<protein>
    <submittedName>
        <fullName evidence="3">Uncharacterized protein LOC111084383</fullName>
    </submittedName>
</protein>
<feature type="region of interest" description="Disordered" evidence="1">
    <location>
        <begin position="18"/>
        <end position="94"/>
    </location>
</feature>
<name>A0ABM1RZL3_LIMPO</name>
<accession>A0ABM1RZL3</accession>
<feature type="non-terminal residue" evidence="3">
    <location>
        <position position="115"/>
    </location>
</feature>
<keyword evidence="2" id="KW-1185">Reference proteome</keyword>
<evidence type="ECO:0000256" key="1">
    <source>
        <dbReference type="SAM" id="MobiDB-lite"/>
    </source>
</evidence>
<dbReference type="GeneID" id="111084383"/>
<sequence>DIQSSPAAAMERVLTTVSIESEKQKEAQPLPLVDSTPIRVPTKRPAETTSGPGRPPEKRRPGRPPLHPNVQAPVMEKESRTERQSPTGGGLHLPVLKAEKTLTAQVSCLLSFSKN</sequence>
<feature type="non-terminal residue" evidence="3">
    <location>
        <position position="1"/>
    </location>
</feature>
<evidence type="ECO:0000313" key="2">
    <source>
        <dbReference type="Proteomes" id="UP000694941"/>
    </source>
</evidence>
<proteinExistence type="predicted"/>
<dbReference type="RefSeq" id="XP_022236818.1">
    <property type="nucleotide sequence ID" value="XM_022381110.1"/>
</dbReference>
<reference evidence="3" key="1">
    <citation type="submission" date="2025-08" db="UniProtKB">
        <authorList>
            <consortium name="RefSeq"/>
        </authorList>
    </citation>
    <scope>IDENTIFICATION</scope>
    <source>
        <tissue evidence="3">Muscle</tissue>
    </source>
</reference>
<gene>
    <name evidence="3" type="primary">LOC111084383</name>
</gene>